<gene>
    <name evidence="1" type="ordered locus">Despr_0224</name>
</gene>
<accession>A0A7U3YJ90</accession>
<reference evidence="1 2" key="1">
    <citation type="journal article" date="2011" name="Stand. Genomic Sci.">
        <title>Complete genome sequence of Desulfobulbus propionicus type strain (1pr3).</title>
        <authorList>
            <person name="Pagani I."/>
            <person name="Lapidus A."/>
            <person name="Nolan M."/>
            <person name="Lucas S."/>
            <person name="Hammon N."/>
            <person name="Deshpande S."/>
            <person name="Cheng J.F."/>
            <person name="Chertkov O."/>
            <person name="Davenport K."/>
            <person name="Tapia R."/>
            <person name="Han C."/>
            <person name="Goodwin L."/>
            <person name="Pitluck S."/>
            <person name="Liolios K."/>
            <person name="Mavromatis K."/>
            <person name="Ivanova N."/>
            <person name="Mikhailova N."/>
            <person name="Pati A."/>
            <person name="Chen A."/>
            <person name="Palaniappan K."/>
            <person name="Land M."/>
            <person name="Hauser L."/>
            <person name="Chang Y.J."/>
            <person name="Jeffries C.D."/>
            <person name="Detter J.C."/>
            <person name="Brambilla E."/>
            <person name="Kannan K.P."/>
            <person name="Djao O.D."/>
            <person name="Rohde M."/>
            <person name="Pukall R."/>
            <person name="Spring S."/>
            <person name="Goker M."/>
            <person name="Sikorski J."/>
            <person name="Woyke T."/>
            <person name="Bristow J."/>
            <person name="Eisen J.A."/>
            <person name="Markowitz V."/>
            <person name="Hugenholtz P."/>
            <person name="Kyrpides N.C."/>
            <person name="Klenk H.P."/>
        </authorList>
    </citation>
    <scope>NUCLEOTIDE SEQUENCE [LARGE SCALE GENOMIC DNA]</scope>
    <source>
        <strain evidence="2">ATCC 33891 / DSM 2032 / 1pr3</strain>
    </source>
</reference>
<dbReference type="EMBL" id="CP002364">
    <property type="protein sequence ID" value="ADW16412.1"/>
    <property type="molecule type" value="Genomic_DNA"/>
</dbReference>
<dbReference type="AlphaFoldDB" id="A0A7U3YJ90"/>
<evidence type="ECO:0008006" key="3">
    <source>
        <dbReference type="Google" id="ProtNLM"/>
    </source>
</evidence>
<dbReference type="RefSeq" id="WP_015722960.1">
    <property type="nucleotide sequence ID" value="NC_014972.1"/>
</dbReference>
<dbReference type="KEGG" id="dpr:Despr_0224"/>
<name>A0A7U3YJ90_DESPD</name>
<dbReference type="Proteomes" id="UP000006365">
    <property type="component" value="Chromosome"/>
</dbReference>
<protein>
    <recommendedName>
        <fullName evidence="3">DUF4760 domain-containing protein</fullName>
    </recommendedName>
</protein>
<evidence type="ECO:0000313" key="2">
    <source>
        <dbReference type="Proteomes" id="UP000006365"/>
    </source>
</evidence>
<keyword evidence="2" id="KW-1185">Reference proteome</keyword>
<evidence type="ECO:0000313" key="1">
    <source>
        <dbReference type="EMBL" id="ADW16412.1"/>
    </source>
</evidence>
<sequence length="145" mass="16326">MKPDLESAIIAATAALLGVVISQIFSFLHKASERRHEQRILLRQKFEEMTFHFLKSLHWPIELEKCTTLLEAQDVAVSQDAQAAIVLCQLYFPEIVEVLERYILVQQAYYDAVVESFGEAGLTSDRVAFSASSESLNAEMFAAKN</sequence>
<proteinExistence type="predicted"/>
<organism evidence="1 2">
    <name type="scientific">Desulfobulbus propionicus (strain ATCC 33891 / DSM 2032 / VKM B-1956 / 1pr3)</name>
    <dbReference type="NCBI Taxonomy" id="577650"/>
    <lineage>
        <taxon>Bacteria</taxon>
        <taxon>Pseudomonadati</taxon>
        <taxon>Thermodesulfobacteriota</taxon>
        <taxon>Desulfobulbia</taxon>
        <taxon>Desulfobulbales</taxon>
        <taxon>Desulfobulbaceae</taxon>
        <taxon>Desulfobulbus</taxon>
    </lineage>
</organism>